<evidence type="ECO:0000313" key="3">
    <source>
        <dbReference type="EMBL" id="MEW9267887.1"/>
    </source>
</evidence>
<gene>
    <name evidence="3" type="ORF">AB1207_24380</name>
</gene>
<feature type="domain" description="YHS" evidence="2">
    <location>
        <begin position="10"/>
        <end position="38"/>
    </location>
</feature>
<sequence>MTVDPATTTSADHDGHTYYFCSPGCRTAFSQDPDRYIAATHDHTGHDHTGHENTGHDHTGHENTGHDHTG</sequence>
<dbReference type="SUPFAM" id="SSF47240">
    <property type="entry name" value="Ferritin-like"/>
    <property type="match status" value="1"/>
</dbReference>
<accession>A0ABV3PEI1</accession>
<dbReference type="Proteomes" id="UP001555826">
    <property type="component" value="Unassembled WGS sequence"/>
</dbReference>
<evidence type="ECO:0000256" key="1">
    <source>
        <dbReference type="SAM" id="MobiDB-lite"/>
    </source>
</evidence>
<dbReference type="RefSeq" id="WP_367641424.1">
    <property type="nucleotide sequence ID" value="NZ_JBFNQN010000035.1"/>
</dbReference>
<protein>
    <submittedName>
        <fullName evidence="3">YHS domain-containing protein</fullName>
    </submittedName>
</protein>
<keyword evidence="4" id="KW-1185">Reference proteome</keyword>
<dbReference type="InterPro" id="IPR009078">
    <property type="entry name" value="Ferritin-like_SF"/>
</dbReference>
<dbReference type="Pfam" id="PF04945">
    <property type="entry name" value="YHS"/>
    <property type="match status" value="1"/>
</dbReference>
<dbReference type="InterPro" id="IPR012348">
    <property type="entry name" value="RNR-like"/>
</dbReference>
<feature type="non-terminal residue" evidence="3">
    <location>
        <position position="70"/>
    </location>
</feature>
<evidence type="ECO:0000259" key="2">
    <source>
        <dbReference type="Pfam" id="PF04945"/>
    </source>
</evidence>
<comment type="caution">
    <text evidence="3">The sequence shown here is derived from an EMBL/GenBank/DDBJ whole genome shotgun (WGS) entry which is preliminary data.</text>
</comment>
<feature type="region of interest" description="Disordered" evidence="1">
    <location>
        <begin position="36"/>
        <end position="70"/>
    </location>
</feature>
<dbReference type="EMBL" id="JBFNQN010000035">
    <property type="protein sequence ID" value="MEW9267887.1"/>
    <property type="molecule type" value="Genomic_DNA"/>
</dbReference>
<dbReference type="Gene3D" id="1.10.620.20">
    <property type="entry name" value="Ribonucleotide Reductase, subunit A"/>
    <property type="match status" value="1"/>
</dbReference>
<organism evidence="3 4">
    <name type="scientific">Kineococcus endophyticus</name>
    <dbReference type="NCBI Taxonomy" id="1181883"/>
    <lineage>
        <taxon>Bacteria</taxon>
        <taxon>Bacillati</taxon>
        <taxon>Actinomycetota</taxon>
        <taxon>Actinomycetes</taxon>
        <taxon>Kineosporiales</taxon>
        <taxon>Kineosporiaceae</taxon>
        <taxon>Kineococcus</taxon>
    </lineage>
</organism>
<proteinExistence type="predicted"/>
<name>A0ABV3PEI1_9ACTN</name>
<dbReference type="InterPro" id="IPR007029">
    <property type="entry name" value="YHS_dom"/>
</dbReference>
<reference evidence="3 4" key="1">
    <citation type="submission" date="2024-07" db="EMBL/GenBank/DDBJ databases">
        <authorList>
            <person name="Thanompreechachai J."/>
            <person name="Duangmal K."/>
        </authorList>
    </citation>
    <scope>NUCLEOTIDE SEQUENCE [LARGE SCALE GENOMIC DNA]</scope>
    <source>
        <strain evidence="3 4">KCTC 19886</strain>
    </source>
</reference>
<evidence type="ECO:0000313" key="4">
    <source>
        <dbReference type="Proteomes" id="UP001555826"/>
    </source>
</evidence>